<comment type="caution">
    <text evidence="2">The sequence shown here is derived from an EMBL/GenBank/DDBJ whole genome shotgun (WGS) entry which is preliminary data.</text>
</comment>
<dbReference type="RefSeq" id="WP_135171261.1">
    <property type="nucleotide sequence ID" value="NZ_SPQU01000020.1"/>
</dbReference>
<dbReference type="OrthoDB" id="9800596at2"/>
<organism evidence="2 3">
    <name type="scientific">Bradyrhizobium frederickii</name>
    <dbReference type="NCBI Taxonomy" id="2560054"/>
    <lineage>
        <taxon>Bacteria</taxon>
        <taxon>Pseudomonadati</taxon>
        <taxon>Pseudomonadota</taxon>
        <taxon>Alphaproteobacteria</taxon>
        <taxon>Hyphomicrobiales</taxon>
        <taxon>Nitrobacteraceae</taxon>
        <taxon>Bradyrhizobium</taxon>
    </lineage>
</organism>
<evidence type="ECO:0000313" key="3">
    <source>
        <dbReference type="Proteomes" id="UP000298225"/>
    </source>
</evidence>
<name>A0A4Y9KY30_9BRAD</name>
<reference evidence="2 3" key="1">
    <citation type="submission" date="2019-03" db="EMBL/GenBank/DDBJ databases">
        <title>Bradyrhizobium strains diversity isolated from Chamaecrista fasciculata.</title>
        <authorList>
            <person name="Urquiaga M.C.O."/>
            <person name="Hungria M."/>
            <person name="Delamuta J.R.M."/>
        </authorList>
    </citation>
    <scope>NUCLEOTIDE SEQUENCE [LARGE SCALE GENOMIC DNA]</scope>
    <source>
        <strain evidence="2 3">CNPSo 3424</strain>
    </source>
</reference>
<feature type="compositionally biased region" description="Polar residues" evidence="1">
    <location>
        <begin position="395"/>
        <end position="410"/>
    </location>
</feature>
<feature type="compositionally biased region" description="Basic and acidic residues" evidence="1">
    <location>
        <begin position="321"/>
        <end position="340"/>
    </location>
</feature>
<keyword evidence="3" id="KW-1185">Reference proteome</keyword>
<evidence type="ECO:0000313" key="2">
    <source>
        <dbReference type="EMBL" id="TFV34572.1"/>
    </source>
</evidence>
<gene>
    <name evidence="2" type="ORF">E4K66_30885</name>
</gene>
<dbReference type="AlphaFoldDB" id="A0A4Y9KY30"/>
<accession>A0A4Y9KY30</accession>
<feature type="region of interest" description="Disordered" evidence="1">
    <location>
        <begin position="391"/>
        <end position="422"/>
    </location>
</feature>
<sequence length="723" mass="78919">MTELVRYEAARRALAEAVAVDEVAEIRSKAEALRHYARQAGDKTLEIQSAQLRFRAERKMGELLAAAKEAGHISRGQPPKCAEKNCSDSEQFSEEPISRVTLEQAGIDRKLSSRAQKLAAMDLAEFEQALARHKAEMESGAGRVAMDLLKVDAEERGRVHRRDLAAALSSASAVAPDGRLYPALLADPPWRRKAGIGDRAYENHYPTMPWPEILDYLKRAGEALLPDSWAWMWVPRAHLLAKVPFKTEVVLADGEVVLATIDLPLAYACQLALGMDAYSTCYVWTKTDEEHPDVSGTGLLVWDQDELLLQFKRGRGLPKPASDEKFGSNHRERATDHSRKPEHYRNMIRAMVGCDSEGEPLPVLELFARVDAEHPLPKNWGAWGNQAGVSAQGAEISTPTDAGESPSSAGASDARPARQTERLWEHPAIQGRHAVTMTREYPDDEILSVATCQCGWSFRADAMADGAALRHDPVDEHWRDVIAQHESALAAELPAGEGGVAVADASSERASPAVSATVDRAPYDAADVVTIDQLAGSEWLAPADLDALELPEREQLKILSDFCHPKRALCDVLGPHWLAREMAYQASGQWALRGKGWDRLRELDAAEAKPAAPAPKAVLTEPYRAPQPTLFDVARQLDDAPAPELVDGALQTRLPVDDDELAEQLALLDIGAGRAIEPEMLRHLVGKGFAHCGLTKVLVTDDGRAFLAQLVSPASVQQQGAEA</sequence>
<dbReference type="EMBL" id="SPQU01000020">
    <property type="protein sequence ID" value="TFV34572.1"/>
    <property type="molecule type" value="Genomic_DNA"/>
</dbReference>
<feature type="region of interest" description="Disordered" evidence="1">
    <location>
        <begin position="69"/>
        <end position="97"/>
    </location>
</feature>
<proteinExistence type="predicted"/>
<dbReference type="Proteomes" id="UP000298225">
    <property type="component" value="Unassembled WGS sequence"/>
</dbReference>
<feature type="region of interest" description="Disordered" evidence="1">
    <location>
        <begin position="315"/>
        <end position="340"/>
    </location>
</feature>
<protein>
    <submittedName>
        <fullName evidence="2">Uncharacterized protein</fullName>
    </submittedName>
</protein>
<evidence type="ECO:0000256" key="1">
    <source>
        <dbReference type="SAM" id="MobiDB-lite"/>
    </source>
</evidence>